<dbReference type="AlphaFoldDB" id="A0AA42N1R9"/>
<dbReference type="EMBL" id="JAOBYN010000008">
    <property type="protein sequence ID" value="MDH1055180.1"/>
    <property type="molecule type" value="Genomic_DNA"/>
</dbReference>
<accession>A0AA42N1R9</accession>
<evidence type="ECO:0000313" key="2">
    <source>
        <dbReference type="EMBL" id="MDH1055180.1"/>
    </source>
</evidence>
<gene>
    <name evidence="2" type="ORF">N5C05_10440</name>
</gene>
<name>A0AA42N1R9_AQUAC</name>
<reference evidence="2" key="1">
    <citation type="submission" date="2022-09" db="EMBL/GenBank/DDBJ databases">
        <title>Intensive care unit water sources are persistently colonized with multi-drug resistant bacteria and are the site of extensive horizontal gene transfer of antibiotic resistance genes.</title>
        <authorList>
            <person name="Diorio-Toth L."/>
        </authorList>
    </citation>
    <scope>NUCLEOTIDE SEQUENCE</scope>
    <source>
        <strain evidence="2">GD03990</strain>
    </source>
</reference>
<keyword evidence="1" id="KW-0472">Membrane</keyword>
<proteinExistence type="predicted"/>
<feature type="transmembrane region" description="Helical" evidence="1">
    <location>
        <begin position="31"/>
        <end position="48"/>
    </location>
</feature>
<feature type="transmembrane region" description="Helical" evidence="1">
    <location>
        <begin position="7"/>
        <end position="25"/>
    </location>
</feature>
<organism evidence="2 3">
    <name type="scientific">Aquipseudomonas alcaligenes</name>
    <name type="common">Pseudomonas alcaligenes</name>
    <dbReference type="NCBI Taxonomy" id="43263"/>
    <lineage>
        <taxon>Bacteria</taxon>
        <taxon>Pseudomonadati</taxon>
        <taxon>Pseudomonadota</taxon>
        <taxon>Gammaproteobacteria</taxon>
        <taxon>Pseudomonadales</taxon>
        <taxon>Pseudomonadaceae</taxon>
        <taxon>Aquipseudomonas</taxon>
    </lineage>
</organism>
<dbReference type="RefSeq" id="WP_203792005.1">
    <property type="nucleotide sequence ID" value="NZ_AP024354.1"/>
</dbReference>
<protein>
    <submittedName>
        <fullName evidence="2">Uncharacterized protein</fullName>
    </submittedName>
</protein>
<keyword evidence="1" id="KW-1133">Transmembrane helix</keyword>
<comment type="caution">
    <text evidence="2">The sequence shown here is derived from an EMBL/GenBank/DDBJ whole genome shotgun (WGS) entry which is preliminary data.</text>
</comment>
<evidence type="ECO:0000256" key="1">
    <source>
        <dbReference type="SAM" id="Phobius"/>
    </source>
</evidence>
<dbReference type="Proteomes" id="UP001158730">
    <property type="component" value="Unassembled WGS sequence"/>
</dbReference>
<evidence type="ECO:0000313" key="3">
    <source>
        <dbReference type="Proteomes" id="UP001158730"/>
    </source>
</evidence>
<keyword evidence="1" id="KW-0812">Transmembrane</keyword>
<sequence length="56" mass="6186">MKKTTKLRLIGGGILLFNLWLIGAYKLEGVPVLLLTFGFAVGYEYLVVRPASKSTE</sequence>